<comment type="caution">
    <text evidence="2">The sequence shown here is derived from an EMBL/GenBank/DDBJ whole genome shotgun (WGS) entry which is preliminary data.</text>
</comment>
<gene>
    <name evidence="2" type="ORF">DKX38_010218</name>
</gene>
<evidence type="ECO:0000313" key="3">
    <source>
        <dbReference type="Proteomes" id="UP000326939"/>
    </source>
</evidence>
<evidence type="ECO:0000256" key="1">
    <source>
        <dbReference type="SAM" id="Phobius"/>
    </source>
</evidence>
<keyword evidence="1" id="KW-0472">Membrane</keyword>
<feature type="transmembrane region" description="Helical" evidence="1">
    <location>
        <begin position="6"/>
        <end position="26"/>
    </location>
</feature>
<reference evidence="3" key="1">
    <citation type="journal article" date="2019" name="Gigascience">
        <title>De novo genome assembly of the endangered Acer yangbiense, a plant species with extremely small populations endemic to Yunnan Province, China.</title>
        <authorList>
            <person name="Yang J."/>
            <person name="Wariss H.M."/>
            <person name="Tao L."/>
            <person name="Zhang R."/>
            <person name="Yun Q."/>
            <person name="Hollingsworth P."/>
            <person name="Dao Z."/>
            <person name="Luo G."/>
            <person name="Guo H."/>
            <person name="Ma Y."/>
            <person name="Sun W."/>
        </authorList>
    </citation>
    <scope>NUCLEOTIDE SEQUENCE [LARGE SCALE GENOMIC DNA]</scope>
    <source>
        <strain evidence="3">cv. br00</strain>
    </source>
</reference>
<proteinExistence type="predicted"/>
<name>A0A5N5MCY1_9ROSI</name>
<dbReference type="AlphaFoldDB" id="A0A5N5MCY1"/>
<dbReference type="EMBL" id="VDCV01000006">
    <property type="protein sequence ID" value="KAB5552907.1"/>
    <property type="molecule type" value="Genomic_DNA"/>
</dbReference>
<keyword evidence="3" id="KW-1185">Reference proteome</keyword>
<dbReference type="PANTHER" id="PTHR33564">
    <property type="entry name" value="TRANSMEMBRANE PROTEIN"/>
    <property type="match status" value="1"/>
</dbReference>
<keyword evidence="1" id="KW-1133">Transmembrane helix</keyword>
<accession>A0A5N5MCY1</accession>
<keyword evidence="1" id="KW-0812">Transmembrane</keyword>
<dbReference type="Proteomes" id="UP000326939">
    <property type="component" value="Chromosome 6"/>
</dbReference>
<dbReference type="PANTHER" id="PTHR33564:SF8">
    <property type="entry name" value="TRANSMEMBRANE PROTEIN"/>
    <property type="match status" value="1"/>
</dbReference>
<organism evidence="2 3">
    <name type="scientific">Salix brachista</name>
    <dbReference type="NCBI Taxonomy" id="2182728"/>
    <lineage>
        <taxon>Eukaryota</taxon>
        <taxon>Viridiplantae</taxon>
        <taxon>Streptophyta</taxon>
        <taxon>Embryophyta</taxon>
        <taxon>Tracheophyta</taxon>
        <taxon>Spermatophyta</taxon>
        <taxon>Magnoliopsida</taxon>
        <taxon>eudicotyledons</taxon>
        <taxon>Gunneridae</taxon>
        <taxon>Pentapetalae</taxon>
        <taxon>rosids</taxon>
        <taxon>fabids</taxon>
        <taxon>Malpighiales</taxon>
        <taxon>Salicaceae</taxon>
        <taxon>Saliceae</taxon>
        <taxon>Salix</taxon>
    </lineage>
</organism>
<evidence type="ECO:0000313" key="2">
    <source>
        <dbReference type="EMBL" id="KAB5552907.1"/>
    </source>
</evidence>
<protein>
    <submittedName>
        <fullName evidence="2">Uncharacterized protein</fullName>
    </submittedName>
</protein>
<sequence length="110" mass="12433">MAGYMGIGIMAAFAVSGSVVLIARQIHKRLLSDFMKQMEFELEGSRRSCQDKKRVRFADDVMEPSSNNKEYRRRRIKISTGNTQAFQFLQGCLGLLPFADKCLASVHLVD</sequence>